<name>A0A1N7J1L9_9BACI</name>
<dbReference type="GO" id="GO:0016791">
    <property type="term" value="F:phosphatase activity"/>
    <property type="evidence" value="ECO:0007669"/>
    <property type="project" value="TreeGrafter"/>
</dbReference>
<dbReference type="SUPFAM" id="SSF81606">
    <property type="entry name" value="PP2C-like"/>
    <property type="match status" value="1"/>
</dbReference>
<dbReference type="STRING" id="570947.SAMN05421687_103170"/>
<organism evidence="3 4">
    <name type="scientific">Salimicrobium flavidum</name>
    <dbReference type="NCBI Taxonomy" id="570947"/>
    <lineage>
        <taxon>Bacteria</taxon>
        <taxon>Bacillati</taxon>
        <taxon>Bacillota</taxon>
        <taxon>Bacilli</taxon>
        <taxon>Bacillales</taxon>
        <taxon>Bacillaceae</taxon>
        <taxon>Salimicrobium</taxon>
    </lineage>
</organism>
<dbReference type="SMART" id="SM00331">
    <property type="entry name" value="PP2C_SIG"/>
    <property type="match status" value="1"/>
</dbReference>
<proteinExistence type="predicted"/>
<feature type="domain" description="PPM-type phosphatase" evidence="2">
    <location>
        <begin position="34"/>
        <end position="254"/>
    </location>
</feature>
<evidence type="ECO:0000256" key="1">
    <source>
        <dbReference type="ARBA" id="ARBA00022801"/>
    </source>
</evidence>
<dbReference type="InterPro" id="IPR036457">
    <property type="entry name" value="PPM-type-like_dom_sf"/>
</dbReference>
<dbReference type="RefSeq" id="WP_084193652.1">
    <property type="nucleotide sequence ID" value="NZ_FTOC01000003.1"/>
</dbReference>
<keyword evidence="4" id="KW-1185">Reference proteome</keyword>
<dbReference type="OrthoDB" id="9763484at2"/>
<dbReference type="EMBL" id="FTOC01000003">
    <property type="protein sequence ID" value="SIS43111.1"/>
    <property type="molecule type" value="Genomic_DNA"/>
</dbReference>
<dbReference type="InterPro" id="IPR001932">
    <property type="entry name" value="PPM-type_phosphatase-like_dom"/>
</dbReference>
<dbReference type="Pfam" id="PF07228">
    <property type="entry name" value="SpoIIE"/>
    <property type="match status" value="1"/>
</dbReference>
<protein>
    <recommendedName>
        <fullName evidence="2">PPM-type phosphatase domain-containing protein</fullName>
    </recommendedName>
</protein>
<dbReference type="Proteomes" id="UP000187608">
    <property type="component" value="Unassembled WGS sequence"/>
</dbReference>
<dbReference type="InterPro" id="IPR052016">
    <property type="entry name" value="Bact_Sigma-Reg"/>
</dbReference>
<gene>
    <name evidence="3" type="ORF">SAMN05421687_103170</name>
</gene>
<evidence type="ECO:0000259" key="2">
    <source>
        <dbReference type="SMART" id="SM00331"/>
    </source>
</evidence>
<dbReference type="PANTHER" id="PTHR43156:SF2">
    <property type="entry name" value="STAGE II SPORULATION PROTEIN E"/>
    <property type="match status" value="1"/>
</dbReference>
<dbReference type="PANTHER" id="PTHR43156">
    <property type="entry name" value="STAGE II SPORULATION PROTEIN E-RELATED"/>
    <property type="match status" value="1"/>
</dbReference>
<accession>A0A1N7J1L9</accession>
<sequence>MAFAGNLMNHFTTSQLNKEMDDARRIQMSLLSGEPPELFRGSLSGMSLPARLIGGDYFDYLMIDEERIRIVVGDVMGKGIPAAMLMTMLRGSFRTTASYAGGPGETLRKMNEALCDDLKALRSFATLFCADWNVRTNELSFANAGHNPPLYITENGISNLKAKGVMVGALPHQSYEQGSLTLACGEGVLFYTDGITEAENQAGEQFSKERLHSLLHDIKAFSSREIVSKILYSLAQFTNNKPQNDDITMIMLKN</sequence>
<keyword evidence="1" id="KW-0378">Hydrolase</keyword>
<reference evidence="4" key="1">
    <citation type="submission" date="2017-01" db="EMBL/GenBank/DDBJ databases">
        <authorList>
            <person name="Varghese N."/>
            <person name="Submissions S."/>
        </authorList>
    </citation>
    <scope>NUCLEOTIDE SEQUENCE [LARGE SCALE GENOMIC DNA]</scope>
    <source>
        <strain evidence="4">DSM 23127</strain>
    </source>
</reference>
<evidence type="ECO:0000313" key="3">
    <source>
        <dbReference type="EMBL" id="SIS43111.1"/>
    </source>
</evidence>
<dbReference type="AlphaFoldDB" id="A0A1N7J1L9"/>
<dbReference type="Gene3D" id="3.60.40.10">
    <property type="entry name" value="PPM-type phosphatase domain"/>
    <property type="match status" value="1"/>
</dbReference>
<evidence type="ECO:0000313" key="4">
    <source>
        <dbReference type="Proteomes" id="UP000187608"/>
    </source>
</evidence>